<proteinExistence type="predicted"/>
<dbReference type="Proteomes" id="UP000286104">
    <property type="component" value="Unassembled WGS sequence"/>
</dbReference>
<accession>A0A414A559</accession>
<organism evidence="1 2">
    <name type="scientific">Agathobacter rectalis</name>
    <dbReference type="NCBI Taxonomy" id="39491"/>
    <lineage>
        <taxon>Bacteria</taxon>
        <taxon>Bacillati</taxon>
        <taxon>Bacillota</taxon>
        <taxon>Clostridia</taxon>
        <taxon>Lachnospirales</taxon>
        <taxon>Lachnospiraceae</taxon>
        <taxon>Agathobacter</taxon>
    </lineage>
</organism>
<comment type="caution">
    <text evidence="1">The sequence shown here is derived from an EMBL/GenBank/DDBJ whole genome shotgun (WGS) entry which is preliminary data.</text>
</comment>
<name>A0A414A559_9FIRM</name>
<dbReference type="EMBL" id="QSHU01000003">
    <property type="protein sequence ID" value="RHC40784.1"/>
    <property type="molecule type" value="Genomic_DNA"/>
</dbReference>
<dbReference type="AlphaFoldDB" id="A0A414A559"/>
<gene>
    <name evidence="1" type="ORF">DW848_03715</name>
</gene>
<sequence length="76" mass="8466">MCSVCGMNPCHPSCPNAPEPVPVYECCRCGYGILEGDKFWDSPEGYMCEDCVDEMDAKEILEMCGESLTEAKKEEM</sequence>
<evidence type="ECO:0000313" key="1">
    <source>
        <dbReference type="EMBL" id="RHC40784.1"/>
    </source>
</evidence>
<protein>
    <submittedName>
        <fullName evidence="1">Uncharacterized protein</fullName>
    </submittedName>
</protein>
<reference evidence="1 2" key="1">
    <citation type="submission" date="2018-08" db="EMBL/GenBank/DDBJ databases">
        <title>A genome reference for cultivated species of the human gut microbiota.</title>
        <authorList>
            <person name="Zou Y."/>
            <person name="Xue W."/>
            <person name="Luo G."/>
        </authorList>
    </citation>
    <scope>NUCLEOTIDE SEQUENCE [LARGE SCALE GENOMIC DNA]</scope>
    <source>
        <strain evidence="1 2">AM36-3AA</strain>
    </source>
</reference>
<evidence type="ECO:0000313" key="2">
    <source>
        <dbReference type="Proteomes" id="UP000286104"/>
    </source>
</evidence>
<dbReference type="RefSeq" id="WP_118389563.1">
    <property type="nucleotide sequence ID" value="NZ_QSHU01000003.1"/>
</dbReference>